<organism evidence="4 5">
    <name type="scientific">Collimonas arenae</name>
    <dbReference type="NCBI Taxonomy" id="279058"/>
    <lineage>
        <taxon>Bacteria</taxon>
        <taxon>Pseudomonadati</taxon>
        <taxon>Pseudomonadota</taxon>
        <taxon>Betaproteobacteria</taxon>
        <taxon>Burkholderiales</taxon>
        <taxon>Oxalobacteraceae</taxon>
        <taxon>Collimonas</taxon>
    </lineage>
</organism>
<dbReference type="PANTHER" id="PTHR43080:SF2">
    <property type="entry name" value="CBS DOMAIN-CONTAINING PROTEIN"/>
    <property type="match status" value="1"/>
</dbReference>
<evidence type="ECO:0000256" key="1">
    <source>
        <dbReference type="ARBA" id="ARBA00023122"/>
    </source>
</evidence>
<dbReference type="Gene3D" id="3.10.580.10">
    <property type="entry name" value="CBS-domain"/>
    <property type="match status" value="1"/>
</dbReference>
<dbReference type="CDD" id="cd04623">
    <property type="entry name" value="CBS_pair_bac_euk"/>
    <property type="match status" value="1"/>
</dbReference>
<dbReference type="PROSITE" id="PS51371">
    <property type="entry name" value="CBS"/>
    <property type="match status" value="2"/>
</dbReference>
<dbReference type="PANTHER" id="PTHR43080">
    <property type="entry name" value="CBS DOMAIN-CONTAINING PROTEIN CBSX3, MITOCHONDRIAL"/>
    <property type="match status" value="1"/>
</dbReference>
<dbReference type="InterPro" id="IPR000644">
    <property type="entry name" value="CBS_dom"/>
</dbReference>
<gene>
    <name evidence="4" type="ORF">CAter282_0207</name>
</gene>
<dbReference type="OrthoDB" id="9807125at2"/>
<dbReference type="PATRIC" id="fig|279058.17.peg.228"/>
<dbReference type="Pfam" id="PF00571">
    <property type="entry name" value="CBS"/>
    <property type="match status" value="2"/>
</dbReference>
<sequence>MKTVAQILKSKQNQATYTISPSAKVFDAIRMMADKSVGALLVTEGEQIVGIVTERDYARKMILLGRSSNDTYVRDIMTTSVMYVRLDDTNEQCMALMTENRLRHLPILDNGKLVGIISIGDLVKDIISEQQFIIQQLEHYIMGRPGIS</sequence>
<dbReference type="EMBL" id="CP013235">
    <property type="protein sequence ID" value="AMP08031.1"/>
    <property type="molecule type" value="Genomic_DNA"/>
</dbReference>
<dbReference type="InterPro" id="IPR051257">
    <property type="entry name" value="Diverse_CBS-Domain"/>
</dbReference>
<proteinExistence type="predicted"/>
<keyword evidence="5" id="KW-1185">Reference proteome</keyword>
<dbReference type="InterPro" id="IPR046342">
    <property type="entry name" value="CBS_dom_sf"/>
</dbReference>
<dbReference type="SMART" id="SM00116">
    <property type="entry name" value="CBS"/>
    <property type="match status" value="2"/>
</dbReference>
<feature type="domain" description="CBS" evidence="3">
    <location>
        <begin position="77"/>
        <end position="132"/>
    </location>
</feature>
<feature type="domain" description="CBS" evidence="3">
    <location>
        <begin position="12"/>
        <end position="71"/>
    </location>
</feature>
<evidence type="ECO:0000313" key="4">
    <source>
        <dbReference type="EMBL" id="AMP08031.1"/>
    </source>
</evidence>
<protein>
    <submittedName>
        <fullName evidence="4">CBS domain protein</fullName>
    </submittedName>
</protein>
<evidence type="ECO:0000313" key="5">
    <source>
        <dbReference type="Proteomes" id="UP000071778"/>
    </source>
</evidence>
<name>A0A127QDE9_9BURK</name>
<dbReference type="SUPFAM" id="SSF54631">
    <property type="entry name" value="CBS-domain pair"/>
    <property type="match status" value="1"/>
</dbReference>
<dbReference type="AlphaFoldDB" id="A0A127QDE9"/>
<keyword evidence="1 2" id="KW-0129">CBS domain</keyword>
<dbReference type="Proteomes" id="UP000071778">
    <property type="component" value="Chromosome"/>
</dbReference>
<dbReference type="RefSeq" id="WP_128082951.1">
    <property type="nucleotide sequence ID" value="NZ_CP013233.1"/>
</dbReference>
<dbReference type="InterPro" id="IPR044725">
    <property type="entry name" value="CBSX3_CBS_dom"/>
</dbReference>
<accession>A0A127QDE9</accession>
<evidence type="ECO:0000256" key="2">
    <source>
        <dbReference type="PROSITE-ProRule" id="PRU00703"/>
    </source>
</evidence>
<evidence type="ECO:0000259" key="3">
    <source>
        <dbReference type="PROSITE" id="PS51371"/>
    </source>
</evidence>
<reference evidence="4 5" key="1">
    <citation type="submission" date="2015-11" db="EMBL/GenBank/DDBJ databases">
        <title>Exploring the genomic traits of fungus-feeding bacterial genus Collimonas.</title>
        <authorList>
            <person name="Song C."/>
            <person name="Schmidt R."/>
            <person name="de Jager V."/>
            <person name="Krzyzanowska D."/>
            <person name="Jongedijk E."/>
            <person name="Cankar K."/>
            <person name="Beekwilder J."/>
            <person name="van Veen A."/>
            <person name="de Boer W."/>
            <person name="van Veen J.A."/>
            <person name="Garbeva P."/>
        </authorList>
    </citation>
    <scope>NUCLEOTIDE SEQUENCE [LARGE SCALE GENOMIC DNA]</scope>
    <source>
        <strain evidence="4 5">Ter282</strain>
    </source>
</reference>